<name>A0A8X6T0W6_TRICX</name>
<accession>A0A8X6T0W6</accession>
<protein>
    <submittedName>
        <fullName evidence="1">Transposable element Tcb2 transposase</fullName>
    </submittedName>
</protein>
<proteinExistence type="predicted"/>
<gene>
    <name evidence="1" type="primary">X975_14237</name>
    <name evidence="1" type="ORF">TNCV_3877801</name>
</gene>
<evidence type="ECO:0000313" key="2">
    <source>
        <dbReference type="Proteomes" id="UP000887159"/>
    </source>
</evidence>
<organism evidence="1 2">
    <name type="scientific">Trichonephila clavipes</name>
    <name type="common">Golden silk orbweaver</name>
    <name type="synonym">Nephila clavipes</name>
    <dbReference type="NCBI Taxonomy" id="2585209"/>
    <lineage>
        <taxon>Eukaryota</taxon>
        <taxon>Metazoa</taxon>
        <taxon>Ecdysozoa</taxon>
        <taxon>Arthropoda</taxon>
        <taxon>Chelicerata</taxon>
        <taxon>Arachnida</taxon>
        <taxon>Araneae</taxon>
        <taxon>Araneomorphae</taxon>
        <taxon>Entelegynae</taxon>
        <taxon>Araneoidea</taxon>
        <taxon>Nephilidae</taxon>
        <taxon>Trichonephila</taxon>
    </lineage>
</organism>
<sequence length="253" mass="28185">MLLSRFQRQYEQLPLFERGRIIGMMEYGWSARKASLRTPPTDQSSRRPPHRTAAPITYAVLDAHPSTSTLGVVLCTRKLGCSGMEPSCLFSDKSRFNLSSDDIHVRVWKPCGERLNHAFALHRHTAPTAYVKLPVAVLLQDNARPHIARVSQDCLHSVTSLPWPARLYICLQSSISGIIWDGILIGQRNGSLRGRVFDGRVACVVGDGSKERSAESGPRGRGTWLRMARHGGDSFISRNSPWLRTWTVPGSTL</sequence>
<comment type="caution">
    <text evidence="1">The sequence shown here is derived from an EMBL/GenBank/DDBJ whole genome shotgun (WGS) entry which is preliminary data.</text>
</comment>
<keyword evidence="2" id="KW-1185">Reference proteome</keyword>
<evidence type="ECO:0000313" key="1">
    <source>
        <dbReference type="EMBL" id="GFY19092.1"/>
    </source>
</evidence>
<dbReference type="EMBL" id="BMAU01021350">
    <property type="protein sequence ID" value="GFY19092.1"/>
    <property type="molecule type" value="Genomic_DNA"/>
</dbReference>
<dbReference type="AlphaFoldDB" id="A0A8X6T0W6"/>
<dbReference type="Proteomes" id="UP000887159">
    <property type="component" value="Unassembled WGS sequence"/>
</dbReference>
<reference evidence="1" key="1">
    <citation type="submission" date="2020-08" db="EMBL/GenBank/DDBJ databases">
        <title>Multicomponent nature underlies the extraordinary mechanical properties of spider dragline silk.</title>
        <authorList>
            <person name="Kono N."/>
            <person name="Nakamura H."/>
            <person name="Mori M."/>
            <person name="Yoshida Y."/>
            <person name="Ohtoshi R."/>
            <person name="Malay A.D."/>
            <person name="Moran D.A.P."/>
            <person name="Tomita M."/>
            <person name="Numata K."/>
            <person name="Arakawa K."/>
        </authorList>
    </citation>
    <scope>NUCLEOTIDE SEQUENCE</scope>
</reference>